<name>A0ABM0ZC79_CAMSA</name>
<protein>
    <submittedName>
        <fullName evidence="2">Uncharacterized protein LOC104789707</fullName>
    </submittedName>
</protein>
<organism evidence="1 2">
    <name type="scientific">Camelina sativa</name>
    <name type="common">False flax</name>
    <name type="synonym">Myagrum sativum</name>
    <dbReference type="NCBI Taxonomy" id="90675"/>
    <lineage>
        <taxon>Eukaryota</taxon>
        <taxon>Viridiplantae</taxon>
        <taxon>Streptophyta</taxon>
        <taxon>Embryophyta</taxon>
        <taxon>Tracheophyta</taxon>
        <taxon>Spermatophyta</taxon>
        <taxon>Magnoliopsida</taxon>
        <taxon>eudicotyledons</taxon>
        <taxon>Gunneridae</taxon>
        <taxon>Pentapetalae</taxon>
        <taxon>rosids</taxon>
        <taxon>malvids</taxon>
        <taxon>Brassicales</taxon>
        <taxon>Brassicaceae</taxon>
        <taxon>Camelineae</taxon>
        <taxon>Camelina</taxon>
    </lineage>
</organism>
<gene>
    <name evidence="2" type="primary">LOC104789707</name>
</gene>
<dbReference type="PANTHER" id="PTHR33710">
    <property type="entry name" value="BNAC02G09200D PROTEIN"/>
    <property type="match status" value="1"/>
</dbReference>
<dbReference type="RefSeq" id="XP_010513663.1">
    <property type="nucleotide sequence ID" value="XM_010515361.1"/>
</dbReference>
<dbReference type="GeneID" id="104789707"/>
<reference evidence="1" key="1">
    <citation type="journal article" date="2014" name="Nat. Commun.">
        <title>The emerging biofuel crop Camelina sativa retains a highly undifferentiated hexaploid genome structure.</title>
        <authorList>
            <person name="Kagale S."/>
            <person name="Koh C."/>
            <person name="Nixon J."/>
            <person name="Bollina V."/>
            <person name="Clarke W.E."/>
            <person name="Tuteja R."/>
            <person name="Spillane C."/>
            <person name="Robinson S.J."/>
            <person name="Links M.G."/>
            <person name="Clarke C."/>
            <person name="Higgins E.E."/>
            <person name="Huebert T."/>
            <person name="Sharpe A.G."/>
            <person name="Parkin I.A."/>
        </authorList>
    </citation>
    <scope>NUCLEOTIDE SEQUENCE [LARGE SCALE GENOMIC DNA]</scope>
    <source>
        <strain evidence="1">cv. DH55</strain>
    </source>
</reference>
<proteinExistence type="predicted"/>
<evidence type="ECO:0000313" key="1">
    <source>
        <dbReference type="Proteomes" id="UP000694864"/>
    </source>
</evidence>
<sequence>MDDSGLMDFPAHGPLFTWWNHQQRTPIAEKLDRILGNFYWFEQFSNAIATYEEPLFFDHASCCIIFQERGPKPIRPFRFNHHLMQHEQFLLLVQDSWSSMEVSGSQMLQINKKLKLLKGKLRELIRSAFSGIENRVRVALADLRAAQRVLLTSPTPELAEAKRKTYLHL</sequence>
<dbReference type="PANTHER" id="PTHR33710:SF77">
    <property type="entry name" value="DNASE I-LIKE SUPERFAMILY PROTEIN"/>
    <property type="match status" value="1"/>
</dbReference>
<accession>A0ABM0ZC79</accession>
<reference evidence="2" key="2">
    <citation type="submission" date="2025-08" db="UniProtKB">
        <authorList>
            <consortium name="RefSeq"/>
        </authorList>
    </citation>
    <scope>IDENTIFICATION</scope>
    <source>
        <tissue evidence="2">Leaf</tissue>
    </source>
</reference>
<evidence type="ECO:0000313" key="2">
    <source>
        <dbReference type="RefSeq" id="XP_010513663.1"/>
    </source>
</evidence>
<keyword evidence="1" id="KW-1185">Reference proteome</keyword>
<dbReference type="Proteomes" id="UP000694864">
    <property type="component" value="Chromosome 5"/>
</dbReference>